<evidence type="ECO:0000256" key="9">
    <source>
        <dbReference type="ARBA" id="ARBA00076414"/>
    </source>
</evidence>
<dbReference type="EMBL" id="CP003630">
    <property type="protein sequence ID" value="AFZ16768.1"/>
    <property type="molecule type" value="Genomic_DNA"/>
</dbReference>
<dbReference type="PATRIC" id="fig|1173027.3.peg.952"/>
<dbReference type="GO" id="GO:0006457">
    <property type="term" value="P:protein folding"/>
    <property type="evidence" value="ECO:0007669"/>
    <property type="project" value="InterPro"/>
</dbReference>
<evidence type="ECO:0000256" key="1">
    <source>
        <dbReference type="ARBA" id="ARBA00004496"/>
    </source>
</evidence>
<keyword evidence="16" id="KW-1185">Reference proteome</keyword>
<keyword evidence="5 10" id="KW-0346">Stress response</keyword>
<evidence type="ECO:0000256" key="11">
    <source>
        <dbReference type="RuleBase" id="RU000639"/>
    </source>
</evidence>
<organism evidence="15 16">
    <name type="scientific">Allocoleopsis franciscana PCC 7113</name>
    <dbReference type="NCBI Taxonomy" id="1173027"/>
    <lineage>
        <taxon>Bacteria</taxon>
        <taxon>Bacillati</taxon>
        <taxon>Cyanobacteriota</taxon>
        <taxon>Cyanophyceae</taxon>
        <taxon>Coleofasciculales</taxon>
        <taxon>Coleofasciculaceae</taxon>
        <taxon>Allocoleopsis</taxon>
        <taxon>Allocoleopsis franciscana</taxon>
    </lineage>
</organism>
<dbReference type="PROSITE" id="PS01071">
    <property type="entry name" value="GRPE"/>
    <property type="match status" value="1"/>
</dbReference>
<dbReference type="InterPro" id="IPR013805">
    <property type="entry name" value="GrpE_CC"/>
</dbReference>
<evidence type="ECO:0000256" key="10">
    <source>
        <dbReference type="HAMAP-Rule" id="MF_01151"/>
    </source>
</evidence>
<proteinExistence type="inferred from homology"/>
<dbReference type="RefSeq" id="WP_015180928.1">
    <property type="nucleotide sequence ID" value="NC_019738.1"/>
</dbReference>
<dbReference type="GO" id="GO:0051087">
    <property type="term" value="F:protein-folding chaperone binding"/>
    <property type="evidence" value="ECO:0007669"/>
    <property type="project" value="InterPro"/>
</dbReference>
<dbReference type="KEGG" id="mic:Mic7113_0866"/>
<dbReference type="NCBIfam" id="NF010741">
    <property type="entry name" value="PRK14143.1"/>
    <property type="match status" value="1"/>
</dbReference>
<keyword evidence="4 10" id="KW-0963">Cytoplasm</keyword>
<dbReference type="SUPFAM" id="SSF51064">
    <property type="entry name" value="Head domain of nucleotide exchange factor GrpE"/>
    <property type="match status" value="1"/>
</dbReference>
<sequence length="261" mass="28858">MIDEENQPDSTSQPTNEAADSQSVSDQQAVVAEGGLVDLEYPSAVEEETAESTAVSAKTEGEAQEATQAAADLPLAGGELEAILKLRQENDALKAQLEELNQQSESFKTQSMRIAADFDNFRKRTTKEKEDLEQQIKRVTLSELLPVVDNFERARSQIKPQDDGEMGIHKSYQGVYKQLVDCLKRIGVSAMRPEGKEFDPNLHEAVMREATNEYPEGVVIEQLVRGYFLGERVLRHAMVKVASAPETPSEESDESQASSPE</sequence>
<dbReference type="InterPro" id="IPR009012">
    <property type="entry name" value="GrpE_head"/>
</dbReference>
<dbReference type="GO" id="GO:0005737">
    <property type="term" value="C:cytoplasm"/>
    <property type="evidence" value="ECO:0007669"/>
    <property type="project" value="UniProtKB-SubCell"/>
</dbReference>
<dbReference type="Gene3D" id="2.30.22.10">
    <property type="entry name" value="Head domain of nucleotide exchange factor GrpE"/>
    <property type="match status" value="1"/>
</dbReference>
<gene>
    <name evidence="10" type="primary">grpE</name>
    <name evidence="15" type="ORF">Mic7113_0866</name>
</gene>
<accession>K9W963</accession>
<evidence type="ECO:0000256" key="4">
    <source>
        <dbReference type="ARBA" id="ARBA00022490"/>
    </source>
</evidence>
<dbReference type="FunFam" id="2.30.22.10:FF:000001">
    <property type="entry name" value="Protein GrpE"/>
    <property type="match status" value="1"/>
</dbReference>
<comment type="subunit">
    <text evidence="3 10">Homodimer.</text>
</comment>
<evidence type="ECO:0000256" key="14">
    <source>
        <dbReference type="SAM" id="MobiDB-lite"/>
    </source>
</evidence>
<evidence type="ECO:0000313" key="15">
    <source>
        <dbReference type="EMBL" id="AFZ16768.1"/>
    </source>
</evidence>
<comment type="similarity">
    <text evidence="2 10 12">Belongs to the GrpE family.</text>
</comment>
<dbReference type="AlphaFoldDB" id="K9W963"/>
<feature type="coiled-coil region" evidence="13">
    <location>
        <begin position="83"/>
        <end position="142"/>
    </location>
</feature>
<keyword evidence="6 10" id="KW-0143">Chaperone</keyword>
<name>K9W963_9CYAN</name>
<evidence type="ECO:0000256" key="3">
    <source>
        <dbReference type="ARBA" id="ARBA00011738"/>
    </source>
</evidence>
<dbReference type="Pfam" id="PF01025">
    <property type="entry name" value="GrpE"/>
    <property type="match status" value="1"/>
</dbReference>
<evidence type="ECO:0000256" key="5">
    <source>
        <dbReference type="ARBA" id="ARBA00023016"/>
    </source>
</evidence>
<evidence type="ECO:0000313" key="16">
    <source>
        <dbReference type="Proteomes" id="UP000010471"/>
    </source>
</evidence>
<dbReference type="PRINTS" id="PR00773">
    <property type="entry name" value="GRPEPROTEIN"/>
</dbReference>
<dbReference type="Gene3D" id="3.90.20.20">
    <property type="match status" value="1"/>
</dbReference>
<dbReference type="HOGENOM" id="CLU_057217_5_1_3"/>
<dbReference type="GO" id="GO:0051082">
    <property type="term" value="F:unfolded protein binding"/>
    <property type="evidence" value="ECO:0007669"/>
    <property type="project" value="TreeGrafter"/>
</dbReference>
<comment type="subcellular location">
    <subcellularLocation>
        <location evidence="1 10">Cytoplasm</location>
    </subcellularLocation>
</comment>
<evidence type="ECO:0000256" key="7">
    <source>
        <dbReference type="ARBA" id="ARBA00053401"/>
    </source>
</evidence>
<evidence type="ECO:0000256" key="13">
    <source>
        <dbReference type="SAM" id="Coils"/>
    </source>
</evidence>
<evidence type="ECO:0000256" key="8">
    <source>
        <dbReference type="ARBA" id="ARBA00072274"/>
    </source>
</evidence>
<dbReference type="SUPFAM" id="SSF58014">
    <property type="entry name" value="Coiled-coil domain of nucleotide exchange factor GrpE"/>
    <property type="match status" value="1"/>
</dbReference>
<dbReference type="GO" id="GO:0042803">
    <property type="term" value="F:protein homodimerization activity"/>
    <property type="evidence" value="ECO:0007669"/>
    <property type="project" value="InterPro"/>
</dbReference>
<keyword evidence="13" id="KW-0175">Coiled coil</keyword>
<dbReference type="PANTHER" id="PTHR21237">
    <property type="entry name" value="GRPE PROTEIN"/>
    <property type="match status" value="1"/>
</dbReference>
<dbReference type="GO" id="GO:0000774">
    <property type="term" value="F:adenyl-nucleotide exchange factor activity"/>
    <property type="evidence" value="ECO:0007669"/>
    <property type="project" value="InterPro"/>
</dbReference>
<dbReference type="InterPro" id="IPR000740">
    <property type="entry name" value="GrpE"/>
</dbReference>
<dbReference type="STRING" id="1173027.Mic7113_0866"/>
<evidence type="ECO:0000256" key="2">
    <source>
        <dbReference type="ARBA" id="ARBA00009054"/>
    </source>
</evidence>
<dbReference type="HAMAP" id="MF_01151">
    <property type="entry name" value="GrpE"/>
    <property type="match status" value="1"/>
</dbReference>
<evidence type="ECO:0000256" key="6">
    <source>
        <dbReference type="ARBA" id="ARBA00023186"/>
    </source>
</evidence>
<feature type="region of interest" description="Disordered" evidence="14">
    <location>
        <begin position="242"/>
        <end position="261"/>
    </location>
</feature>
<dbReference type="Proteomes" id="UP000010471">
    <property type="component" value="Chromosome"/>
</dbReference>
<comment type="function">
    <text evidence="7 10 11">Participates actively in the response to hyperosmotic and heat shock by preventing the aggregation of stress-denatured proteins, in association with DnaK and GrpE. It is the nucleotide exchange factor for DnaK and may function as a thermosensor. Unfolded proteins bind initially to DnaJ; upon interaction with the DnaJ-bound protein, DnaK hydrolyzes its bound ATP, resulting in the formation of a stable complex. GrpE releases ADP from DnaK; ATP binding to DnaK triggers the release of the substrate protein, thus completing the reaction cycle. Several rounds of ATP-dependent interactions between DnaJ, DnaK and GrpE are required for fully efficient folding.</text>
</comment>
<feature type="compositionally biased region" description="Polar residues" evidence="14">
    <location>
        <begin position="8"/>
        <end position="28"/>
    </location>
</feature>
<dbReference type="OrthoDB" id="9812586at2"/>
<dbReference type="CDD" id="cd00446">
    <property type="entry name" value="GrpE"/>
    <property type="match status" value="1"/>
</dbReference>
<dbReference type="eggNOG" id="COG0576">
    <property type="taxonomic scope" value="Bacteria"/>
</dbReference>
<reference evidence="15 16" key="1">
    <citation type="submission" date="2012-06" db="EMBL/GenBank/DDBJ databases">
        <title>Finished chromosome of genome of Microcoleus sp. PCC 7113.</title>
        <authorList>
            <consortium name="US DOE Joint Genome Institute"/>
            <person name="Gugger M."/>
            <person name="Coursin T."/>
            <person name="Rippka R."/>
            <person name="Tandeau De Marsac N."/>
            <person name="Huntemann M."/>
            <person name="Wei C.-L."/>
            <person name="Han J."/>
            <person name="Detter J.C."/>
            <person name="Han C."/>
            <person name="Tapia R."/>
            <person name="Chen A."/>
            <person name="Kyrpides N."/>
            <person name="Mavromatis K."/>
            <person name="Markowitz V."/>
            <person name="Szeto E."/>
            <person name="Ivanova N."/>
            <person name="Pagani I."/>
            <person name="Pati A."/>
            <person name="Goodwin L."/>
            <person name="Nordberg H.P."/>
            <person name="Cantor M.N."/>
            <person name="Hua S.X."/>
            <person name="Woyke T."/>
            <person name="Kerfeld C.A."/>
        </authorList>
    </citation>
    <scope>NUCLEOTIDE SEQUENCE [LARGE SCALE GENOMIC DNA]</scope>
    <source>
        <strain evidence="15 16">PCC 7113</strain>
    </source>
</reference>
<dbReference type="PANTHER" id="PTHR21237:SF23">
    <property type="entry name" value="GRPE PROTEIN HOMOLOG, MITOCHONDRIAL"/>
    <property type="match status" value="1"/>
</dbReference>
<protein>
    <recommendedName>
        <fullName evidence="8 10">Protein GrpE</fullName>
    </recommendedName>
    <alternativeName>
        <fullName evidence="9 10">HSP-70 cofactor</fullName>
    </alternativeName>
</protein>
<feature type="region of interest" description="Disordered" evidence="14">
    <location>
        <begin position="1"/>
        <end position="67"/>
    </location>
</feature>
<feature type="compositionally biased region" description="Low complexity" evidence="14">
    <location>
        <begin position="51"/>
        <end position="67"/>
    </location>
</feature>
<evidence type="ECO:0000256" key="12">
    <source>
        <dbReference type="RuleBase" id="RU004478"/>
    </source>
</evidence>